<dbReference type="InterPro" id="IPR003591">
    <property type="entry name" value="Leu-rich_rpt_typical-subtyp"/>
</dbReference>
<dbReference type="GO" id="GO:0061499">
    <property type="term" value="C:outer plaque of mitotic spindle pole body"/>
    <property type="evidence" value="ECO:0007669"/>
    <property type="project" value="TreeGrafter"/>
</dbReference>
<feature type="compositionally biased region" description="Basic and acidic residues" evidence="3">
    <location>
        <begin position="929"/>
        <end position="946"/>
    </location>
</feature>
<feature type="compositionally biased region" description="Basic and acidic residues" evidence="3">
    <location>
        <begin position="204"/>
        <end position="222"/>
    </location>
</feature>
<feature type="region of interest" description="Disordered" evidence="3">
    <location>
        <begin position="1"/>
        <end position="103"/>
    </location>
</feature>
<feature type="compositionally biased region" description="Polar residues" evidence="3">
    <location>
        <begin position="25"/>
        <end position="38"/>
    </location>
</feature>
<proteinExistence type="predicted"/>
<feature type="region of interest" description="Disordered" evidence="3">
    <location>
        <begin position="300"/>
        <end position="357"/>
    </location>
</feature>
<feature type="compositionally biased region" description="Polar residues" evidence="3">
    <location>
        <begin position="1084"/>
        <end position="1096"/>
    </location>
</feature>
<dbReference type="SMART" id="SM00365">
    <property type="entry name" value="LRR_SD22"/>
    <property type="match status" value="6"/>
</dbReference>
<feature type="compositionally biased region" description="Basic and acidic residues" evidence="3">
    <location>
        <begin position="586"/>
        <end position="596"/>
    </location>
</feature>
<feature type="region of interest" description="Disordered" evidence="3">
    <location>
        <begin position="192"/>
        <end position="254"/>
    </location>
</feature>
<feature type="compositionally biased region" description="Basic and acidic residues" evidence="3">
    <location>
        <begin position="1010"/>
        <end position="1019"/>
    </location>
</feature>
<dbReference type="EMBL" id="MU001779">
    <property type="protein sequence ID" value="KAF2798663.1"/>
    <property type="molecule type" value="Genomic_DNA"/>
</dbReference>
<feature type="compositionally biased region" description="Basic and acidic residues" evidence="3">
    <location>
        <begin position="1068"/>
        <end position="1081"/>
    </location>
</feature>
<organism evidence="4 5">
    <name type="scientific">Melanomma pulvis-pyrius CBS 109.77</name>
    <dbReference type="NCBI Taxonomy" id="1314802"/>
    <lineage>
        <taxon>Eukaryota</taxon>
        <taxon>Fungi</taxon>
        <taxon>Dikarya</taxon>
        <taxon>Ascomycota</taxon>
        <taxon>Pezizomycotina</taxon>
        <taxon>Dothideomycetes</taxon>
        <taxon>Pleosporomycetidae</taxon>
        <taxon>Pleosporales</taxon>
        <taxon>Melanommataceae</taxon>
        <taxon>Melanomma</taxon>
    </lineage>
</organism>
<dbReference type="PANTHER" id="PTHR47566">
    <property type="match status" value="1"/>
</dbReference>
<dbReference type="SMART" id="SM00369">
    <property type="entry name" value="LRR_TYP"/>
    <property type="match status" value="5"/>
</dbReference>
<feature type="compositionally biased region" description="Polar residues" evidence="3">
    <location>
        <begin position="82"/>
        <end position="103"/>
    </location>
</feature>
<feature type="compositionally biased region" description="Polar residues" evidence="3">
    <location>
        <begin position="615"/>
        <end position="632"/>
    </location>
</feature>
<feature type="compositionally biased region" description="Polar residues" evidence="3">
    <location>
        <begin position="435"/>
        <end position="452"/>
    </location>
</feature>
<feature type="region of interest" description="Disordered" evidence="3">
    <location>
        <begin position="370"/>
        <end position="452"/>
    </location>
</feature>
<feature type="region of interest" description="Disordered" evidence="3">
    <location>
        <begin position="557"/>
        <end position="670"/>
    </location>
</feature>
<name>A0A6A6XR65_9PLEO</name>
<keyword evidence="2" id="KW-0677">Repeat</keyword>
<evidence type="ECO:0000256" key="1">
    <source>
        <dbReference type="ARBA" id="ARBA00022614"/>
    </source>
</evidence>
<accession>A0A6A6XR65</accession>
<keyword evidence="1" id="KW-0433">Leucine-rich repeat</keyword>
<protein>
    <recommendedName>
        <fullName evidence="6">L domain-like protein</fullName>
    </recommendedName>
</protein>
<evidence type="ECO:0000256" key="3">
    <source>
        <dbReference type="SAM" id="MobiDB-lite"/>
    </source>
</evidence>
<evidence type="ECO:0008006" key="6">
    <source>
        <dbReference type="Google" id="ProtNLM"/>
    </source>
</evidence>
<feature type="region of interest" description="Disordered" evidence="3">
    <location>
        <begin position="1064"/>
        <end position="1125"/>
    </location>
</feature>
<dbReference type="GO" id="GO:0035591">
    <property type="term" value="F:signaling adaptor activity"/>
    <property type="evidence" value="ECO:0007669"/>
    <property type="project" value="TreeGrafter"/>
</dbReference>
<reference evidence="4" key="1">
    <citation type="journal article" date="2020" name="Stud. Mycol.">
        <title>101 Dothideomycetes genomes: a test case for predicting lifestyles and emergence of pathogens.</title>
        <authorList>
            <person name="Haridas S."/>
            <person name="Albert R."/>
            <person name="Binder M."/>
            <person name="Bloem J."/>
            <person name="Labutti K."/>
            <person name="Salamov A."/>
            <person name="Andreopoulos B."/>
            <person name="Baker S."/>
            <person name="Barry K."/>
            <person name="Bills G."/>
            <person name="Bluhm B."/>
            <person name="Cannon C."/>
            <person name="Castanera R."/>
            <person name="Culley D."/>
            <person name="Daum C."/>
            <person name="Ezra D."/>
            <person name="Gonzalez J."/>
            <person name="Henrissat B."/>
            <person name="Kuo A."/>
            <person name="Liang C."/>
            <person name="Lipzen A."/>
            <person name="Lutzoni F."/>
            <person name="Magnuson J."/>
            <person name="Mondo S."/>
            <person name="Nolan M."/>
            <person name="Ohm R."/>
            <person name="Pangilinan J."/>
            <person name="Park H.-J."/>
            <person name="Ramirez L."/>
            <person name="Alfaro M."/>
            <person name="Sun H."/>
            <person name="Tritt A."/>
            <person name="Yoshinaga Y."/>
            <person name="Zwiers L.-H."/>
            <person name="Turgeon B."/>
            <person name="Goodwin S."/>
            <person name="Spatafora J."/>
            <person name="Crous P."/>
            <person name="Grigoriev I."/>
        </authorList>
    </citation>
    <scope>NUCLEOTIDE SEQUENCE</scope>
    <source>
        <strain evidence="4">CBS 109.77</strain>
    </source>
</reference>
<keyword evidence="5" id="KW-1185">Reference proteome</keyword>
<dbReference type="InterPro" id="IPR001611">
    <property type="entry name" value="Leu-rich_rpt"/>
</dbReference>
<feature type="region of interest" description="Disordered" evidence="3">
    <location>
        <begin position="927"/>
        <end position="975"/>
    </location>
</feature>
<dbReference type="Gene3D" id="3.80.10.10">
    <property type="entry name" value="Ribonuclease Inhibitor"/>
    <property type="match status" value="2"/>
</dbReference>
<dbReference type="GO" id="GO:1902412">
    <property type="term" value="P:regulation of mitotic cytokinesis"/>
    <property type="evidence" value="ECO:0007669"/>
    <property type="project" value="TreeGrafter"/>
</dbReference>
<evidence type="ECO:0000313" key="5">
    <source>
        <dbReference type="Proteomes" id="UP000799757"/>
    </source>
</evidence>
<feature type="region of interest" description="Disordered" evidence="3">
    <location>
        <begin position="1004"/>
        <end position="1031"/>
    </location>
</feature>
<dbReference type="PANTHER" id="PTHR47566:SF1">
    <property type="entry name" value="PROTEIN NUD1"/>
    <property type="match status" value="1"/>
</dbReference>
<feature type="compositionally biased region" description="Polar residues" evidence="3">
    <location>
        <begin position="947"/>
        <end position="970"/>
    </location>
</feature>
<feature type="compositionally biased region" description="Basic and acidic residues" evidence="3">
    <location>
        <begin position="234"/>
        <end position="245"/>
    </location>
</feature>
<dbReference type="SUPFAM" id="SSF52058">
    <property type="entry name" value="L domain-like"/>
    <property type="match status" value="1"/>
</dbReference>
<dbReference type="InterPro" id="IPR032675">
    <property type="entry name" value="LRR_dom_sf"/>
</dbReference>
<dbReference type="GO" id="GO:0031028">
    <property type="term" value="P:septation initiation signaling"/>
    <property type="evidence" value="ECO:0007669"/>
    <property type="project" value="TreeGrafter"/>
</dbReference>
<feature type="compositionally biased region" description="Polar residues" evidence="3">
    <location>
        <begin position="557"/>
        <end position="568"/>
    </location>
</feature>
<gene>
    <name evidence="4" type="ORF">K505DRAFT_371557</name>
</gene>
<evidence type="ECO:0000313" key="4">
    <source>
        <dbReference type="EMBL" id="KAF2798663.1"/>
    </source>
</evidence>
<evidence type="ECO:0000256" key="2">
    <source>
        <dbReference type="ARBA" id="ARBA00022737"/>
    </source>
</evidence>
<dbReference type="InterPro" id="IPR052574">
    <property type="entry name" value="CDIRP"/>
</dbReference>
<dbReference type="Proteomes" id="UP000799757">
    <property type="component" value="Unassembled WGS sequence"/>
</dbReference>
<feature type="compositionally biased region" description="Polar residues" evidence="3">
    <location>
        <begin position="1105"/>
        <end position="1125"/>
    </location>
</feature>
<sequence length="1809" mass="202454">MSQPWLDDLSEEWVPQAPVPAPVQKLNNPPTAQTSQSVPPKPHSRLPRLRQSSGSFSEIQVHPIAKDLRPVKRSALAERSLSDNNVSASTSQDASDLVQSRQASQAYSVASLDSVIYNGTVAQKPAISSPAKDRPIHETPEWRRRLLKGERGYADQKDLFSPMGLENIFQKPAGGASEEKTQPKRKLALLKGLSMPSSPPPWPAKEHKEHGTFAVDEQRNASDDETIPQEDSSAQDHHNMQDDSSHLQAAESFSVVVPGGPRTVSAQIQFENENFSPVYLTTNLKIGATASPIPDFRGSELAQRLRNIGTPPRNSRQPTAHPAGDGGSLIHSQGDSSFARLADDSLPEDLPAGTPDLADVGRFVEMRRGGYSRDGSFRTRPLSPSPQRKELTRSMLGDGTTPRSSSRVEARSGNDTDPADVRPSAPTPPSPTTPHRNQQQKYLSPERAQNSGSPLKLFAAHDTFTSNRLQRRLSQLEYKSEKTISSTVQVNKTESTKEIQKNSRLTSVEEVSMQNAAIGTTIASPTEGPRSESRRIGTFGRGQFNRYQFSGDFSAFSSQMSDSLNSPPDESPSMDVAPPGSRQPIHFHDGSPESRRPSRAKRQGLTRVSNPFRGVSQSKTQSARKASITLSQPELEAQQEYADGKRGPTSPFKNPTPKRRRTLHSVDDEDDDDVFSDTGLKSIKDSHIAMQYVIGRKRKDARQDHSNNVADPEVLARRHILRPRNPTPSQRRIDELHAEIIEATEAFILSSPKLNTIREQINSPVGSNAPSPGARAAAVASEVAAFTMKRAAMRDESRKRSVTTQDFLDEAVKIMDYIRAKGRPTSGLGSLEESESESLFVQDQNLLPSTPLTFSRPPSREGRMSAWKEPNKLEMDPNVMSHLRKFQDKESDDFMGSSFRSLRFSRMQGQASPEDNSIVVEQGNIRITDNLDRHKMHSTEDDRTDSQPRTNRTHPSTGSSMGQTIATSASRRSDHVATLAPEAVAHLIPEQIAGMSFDREKNMWVRQKSPSREHRHEDLSTNDSEEDPFGNIPDLTVDETAEILMHTESPSRPKPTAETFIEETEDEDRVRPVTREGKARAPTDISSVPSKNSNFAWSFPKTETRATSWSDQETQNGGTHKIQRPTTTYAIPESDEDDVEHEIKYFEGRGAAKPSVQSTRLRDITISIAERDFAEKDEQQRHISTPLRNGQPNWGYQNTRLSSHAKKTAWQQVKSAKTLPRPQKPVMEENGELSILEDLPSRNYRMQLSMSVSAPVVGVDQHEALMPAPSSPAKGDVTFMLSDLPEFTLHQVDECEFPNRVVVKHDGTRFSKALEDRYAQGTAELVKALQDVEPEEPYWEDLREVDLHDKNLSNLHRLDEFCYRLEDLDVSDNDINQVKGVPYTIRRLRAANNSLTSLTSWTALMNLQHLDISNNDVDSLDGLSELVHLRMLKADNNKVHSLNGILHLDGLMELSAGGNEIESVDFARATLKSLTDIDLRGNRLLEVRNLHCLPQLQHLNIDDNCINEFPVFDDPSGRCTSLRSLRLCRNRATSLDVDGYFPRLESLYADGNALIQIPGLEHLRYLRTFSAREQELETGSDAETCVGNLVKNLEVRNLYLSLNSTRSLEIPQHLLSLQRLELASMGLKELPDNFGQLMPNIRSINLNFNSLKDLRPLLNIKRLNELLVAGNKLARLRMNTDVLGRLTTLSKLDLRDNPLTLRFYAPSSEHRIMSLRQKPSEEAASDRFVLPDGDPEADQQHLSRLDYETRLRRRVQEVMLVNTCKSLRELDGLPFDKARILVKDDIWDRLLFLGVIRRKPSEKPERNGE</sequence>
<dbReference type="OrthoDB" id="7451790at2759"/>
<dbReference type="PROSITE" id="PS51450">
    <property type="entry name" value="LRR"/>
    <property type="match status" value="3"/>
</dbReference>